<feature type="region of interest" description="Disordered" evidence="5">
    <location>
        <begin position="1"/>
        <end position="103"/>
    </location>
</feature>
<evidence type="ECO:0000256" key="1">
    <source>
        <dbReference type="ARBA" id="ARBA00004127"/>
    </source>
</evidence>
<comment type="subcellular location">
    <subcellularLocation>
        <location evidence="1">Endomembrane system</location>
        <topology evidence="1">Multi-pass membrane protein</topology>
    </subcellularLocation>
</comment>
<feature type="compositionally biased region" description="Low complexity" evidence="5">
    <location>
        <begin position="235"/>
        <end position="245"/>
    </location>
</feature>
<protein>
    <recommendedName>
        <fullName evidence="8">Nuclear rim protein 1</fullName>
    </recommendedName>
</protein>
<dbReference type="GO" id="GO:0012505">
    <property type="term" value="C:endomembrane system"/>
    <property type="evidence" value="ECO:0007669"/>
    <property type="project" value="UniProtKB-SubCell"/>
</dbReference>
<evidence type="ECO:0000256" key="6">
    <source>
        <dbReference type="SAM" id="Phobius"/>
    </source>
</evidence>
<dbReference type="GO" id="GO:0007096">
    <property type="term" value="P:regulation of exit from mitosis"/>
    <property type="evidence" value="ECO:0007669"/>
    <property type="project" value="TreeGrafter"/>
</dbReference>
<proteinExistence type="predicted"/>
<dbReference type="GO" id="GO:0043007">
    <property type="term" value="P:maintenance of rDNA"/>
    <property type="evidence" value="ECO:0007669"/>
    <property type="project" value="TreeGrafter"/>
</dbReference>
<sequence>MSLRRIAQTNAAVSASPRMGGTASASSAPSPSTPVRGGLPTTPRTRLVYPISPVTSPSLSASQPFDWEAARSRRPPPYATPLNGKRKTRQSDVGTPGKATPGKRVVRKKSLYERITNLPSQISFEISQFPNNVPLPSPQNSARVIGGALHFLHLCVRVSQIRRIPDSDLGWEDMYREHEGEAWFDWTTPTTIILVSATVLNTLYLFTRTRTYYLNLANEPVSSPHASFIKRPRGPSRTSSSSPNPNDDDPFQKRSVPSLAWSLFVSVLKALWRFLVVSARFLLNLSPPKTRPPQPWEEDARVQALEVWTPGELEMALFGIYSPVHALLWMATTSANWILMFFVMFIVGAQSRALARSYEALLKDRAIIAAEVMHEYNENFVVPRINPVRKDAAVMTHESEMVNVWE</sequence>
<evidence type="ECO:0000256" key="4">
    <source>
        <dbReference type="ARBA" id="ARBA00023136"/>
    </source>
</evidence>
<organism evidence="7">
    <name type="scientific">Dichomitus squalens</name>
    <dbReference type="NCBI Taxonomy" id="114155"/>
    <lineage>
        <taxon>Eukaryota</taxon>
        <taxon>Fungi</taxon>
        <taxon>Dikarya</taxon>
        <taxon>Basidiomycota</taxon>
        <taxon>Agaricomycotina</taxon>
        <taxon>Agaricomycetes</taxon>
        <taxon>Polyporales</taxon>
        <taxon>Polyporaceae</taxon>
        <taxon>Dichomitus</taxon>
    </lineage>
</organism>
<dbReference type="EMBL" id="ML143386">
    <property type="protein sequence ID" value="TBU35761.1"/>
    <property type="molecule type" value="Genomic_DNA"/>
</dbReference>
<name>A0A4Q9N8Y8_9APHY</name>
<reference evidence="7" key="1">
    <citation type="submission" date="2019-01" db="EMBL/GenBank/DDBJ databases">
        <title>Draft genome sequences of three monokaryotic isolates of the white-rot basidiomycete fungus Dichomitus squalens.</title>
        <authorList>
            <consortium name="DOE Joint Genome Institute"/>
            <person name="Lopez S.C."/>
            <person name="Andreopoulos B."/>
            <person name="Pangilinan J."/>
            <person name="Lipzen A."/>
            <person name="Riley R."/>
            <person name="Ahrendt S."/>
            <person name="Ng V."/>
            <person name="Barry K."/>
            <person name="Daum C."/>
            <person name="Grigoriev I.V."/>
            <person name="Hilden K.S."/>
            <person name="Makela M.R."/>
            <person name="de Vries R.P."/>
        </authorList>
    </citation>
    <scope>NUCLEOTIDE SEQUENCE [LARGE SCALE GENOMIC DNA]</scope>
    <source>
        <strain evidence="7">OM18370.1</strain>
    </source>
</reference>
<feature type="region of interest" description="Disordered" evidence="5">
    <location>
        <begin position="223"/>
        <end position="251"/>
    </location>
</feature>
<dbReference type="PANTHER" id="PTHR28293:SF1">
    <property type="entry name" value="NUCLEAR RIM PROTEIN 1"/>
    <property type="match status" value="1"/>
</dbReference>
<dbReference type="PANTHER" id="PTHR28293">
    <property type="entry name" value="NUCLEAR RIM PROTEIN 1"/>
    <property type="match status" value="1"/>
</dbReference>
<dbReference type="OrthoDB" id="3363151at2759"/>
<evidence type="ECO:0000256" key="2">
    <source>
        <dbReference type="ARBA" id="ARBA00022692"/>
    </source>
</evidence>
<evidence type="ECO:0000313" key="7">
    <source>
        <dbReference type="EMBL" id="TBU35761.1"/>
    </source>
</evidence>
<feature type="compositionally biased region" description="Low complexity" evidence="5">
    <location>
        <begin position="22"/>
        <end position="34"/>
    </location>
</feature>
<feature type="transmembrane region" description="Helical" evidence="6">
    <location>
        <begin position="326"/>
        <end position="347"/>
    </location>
</feature>
<dbReference type="Pfam" id="PF10332">
    <property type="entry name" value="DUF2418"/>
    <property type="match status" value="1"/>
</dbReference>
<evidence type="ECO:0000256" key="5">
    <source>
        <dbReference type="SAM" id="MobiDB-lite"/>
    </source>
</evidence>
<dbReference type="AlphaFoldDB" id="A0A4Q9N8Y8"/>
<keyword evidence="2 6" id="KW-0812">Transmembrane</keyword>
<feature type="transmembrane region" description="Helical" evidence="6">
    <location>
        <begin position="259"/>
        <end position="283"/>
    </location>
</feature>
<evidence type="ECO:0000256" key="3">
    <source>
        <dbReference type="ARBA" id="ARBA00022989"/>
    </source>
</evidence>
<dbReference type="InterPro" id="IPR018819">
    <property type="entry name" value="Nur1/Mug154"/>
</dbReference>
<gene>
    <name evidence="7" type="ORF">BD311DRAFT_783394</name>
</gene>
<keyword evidence="4 6" id="KW-0472">Membrane</keyword>
<evidence type="ECO:0008006" key="8">
    <source>
        <dbReference type="Google" id="ProtNLM"/>
    </source>
</evidence>
<keyword evidence="3 6" id="KW-1133">Transmembrane helix</keyword>
<accession>A0A4Q9N8Y8</accession>
<feature type="compositionally biased region" description="Polar residues" evidence="5">
    <location>
        <begin position="53"/>
        <end position="63"/>
    </location>
</feature>
<dbReference type="Proteomes" id="UP000292957">
    <property type="component" value="Unassembled WGS sequence"/>
</dbReference>